<dbReference type="EMBL" id="DRTD01000217">
    <property type="protein sequence ID" value="HHE54730.1"/>
    <property type="molecule type" value="Genomic_DNA"/>
</dbReference>
<dbReference type="SUPFAM" id="SSF56935">
    <property type="entry name" value="Porins"/>
    <property type="match status" value="1"/>
</dbReference>
<comment type="caution">
    <text evidence="2">The sequence shown here is derived from an EMBL/GenBank/DDBJ whole genome shotgun (WGS) entry which is preliminary data.</text>
</comment>
<organism evidence="2">
    <name type="scientific">Caldithrix abyssi</name>
    <dbReference type="NCBI Taxonomy" id="187145"/>
    <lineage>
        <taxon>Bacteria</taxon>
        <taxon>Pseudomonadati</taxon>
        <taxon>Calditrichota</taxon>
        <taxon>Calditrichia</taxon>
        <taxon>Calditrichales</taxon>
        <taxon>Calditrichaceae</taxon>
        <taxon>Caldithrix</taxon>
    </lineage>
</organism>
<dbReference type="NCBIfam" id="NF033709">
    <property type="entry name" value="PorV_fam"/>
    <property type="match status" value="1"/>
</dbReference>
<reference evidence="2" key="1">
    <citation type="journal article" date="2020" name="mSystems">
        <title>Genome- and Community-Level Interaction Insights into Carbon Utilization and Element Cycling Functions of Hydrothermarchaeota in Hydrothermal Sediment.</title>
        <authorList>
            <person name="Zhou Z."/>
            <person name="Liu Y."/>
            <person name="Xu W."/>
            <person name="Pan J."/>
            <person name="Luo Z.H."/>
            <person name="Li M."/>
        </authorList>
    </citation>
    <scope>NUCLEOTIDE SEQUENCE [LARGE SCALE GENOMIC DNA]</scope>
    <source>
        <strain evidence="2">HyVt-76</strain>
    </source>
</reference>
<sequence length="349" mass="38941">MKVKIKNRSAIVSILFAMLLFNSPWLMAQKVSRVGTSAATFLKVGIGARALAMGEAYTTIGGDVSSTYWNPAGLAALSQNQFLFVHYNYIADIYFDFGAMALPFNNLGVFGLFITYMGMPDIERTTITEPYGTGEKVSASSFCMGLSYGKYLTNRFSIGGNFKYIQENLWHTEARSFAFDLGLLYRTHFRNLTLGMSIANFGPGMRLQGRDLLVQHDIDPIHEGNNGNINADLKTDEFSLPIIFRVGGSIDLFKDVFGLEQNGLLLAMDAVHPNDNYEYMNFGLEYSFRNLIALRGGYRQTFLKDREGGLTYGFGLNLSVVGIRLMLDYALADFGRLDTLNKFSLILEL</sequence>
<dbReference type="Proteomes" id="UP000886111">
    <property type="component" value="Unassembled WGS sequence"/>
</dbReference>
<dbReference type="Pfam" id="PF19572">
    <property type="entry name" value="PorV"/>
    <property type="match status" value="1"/>
</dbReference>
<proteinExistence type="predicted"/>
<accession>A0A7V5LJ88</accession>
<evidence type="ECO:0000259" key="1">
    <source>
        <dbReference type="Pfam" id="PF19572"/>
    </source>
</evidence>
<dbReference type="AlphaFoldDB" id="A0A7V5LJ88"/>
<protein>
    <submittedName>
        <fullName evidence="2">PorV/PorQ family protein</fullName>
    </submittedName>
</protein>
<dbReference type="InterPro" id="IPR045741">
    <property type="entry name" value="PorV"/>
</dbReference>
<gene>
    <name evidence="2" type="ORF">ENL21_03030</name>
</gene>
<dbReference type="Gene3D" id="2.40.160.60">
    <property type="entry name" value="Outer membrane protein transport protein (OMPP1/FadL/TodX)"/>
    <property type="match status" value="1"/>
</dbReference>
<feature type="domain" description="Type IX secretion system protein PorV" evidence="1">
    <location>
        <begin position="30"/>
        <end position="170"/>
    </location>
</feature>
<name>A0A7V5LJ88_CALAY</name>
<evidence type="ECO:0000313" key="2">
    <source>
        <dbReference type="EMBL" id="HHE54730.1"/>
    </source>
</evidence>